<dbReference type="AlphaFoldDB" id="A8LJ53"/>
<dbReference type="PANTHER" id="PTHR45655:SF13">
    <property type="entry name" value="SOLUBLE GUANYLATE CYCLASE GCY-32-RELATED"/>
    <property type="match status" value="1"/>
</dbReference>
<dbReference type="RefSeq" id="WP_012179476.1">
    <property type="nucleotide sequence ID" value="NC_009952.1"/>
</dbReference>
<dbReference type="SUPFAM" id="SSF111126">
    <property type="entry name" value="Ligand-binding domain in the NO signalling and Golgi transport"/>
    <property type="match status" value="1"/>
</dbReference>
<dbReference type="OrthoDB" id="981203at2"/>
<reference evidence="3" key="1">
    <citation type="journal article" date="2010" name="ISME J.">
        <title>The complete genome sequence of the algal symbiont Dinoroseobacter shibae: a hitchhiker's guide to life in the sea.</title>
        <authorList>
            <person name="Wagner-Dobler I."/>
            <person name="Ballhausen B."/>
            <person name="Berger M."/>
            <person name="Brinkhoff T."/>
            <person name="Buchholz I."/>
            <person name="Bunk B."/>
            <person name="Cypionka H."/>
            <person name="Daniel R."/>
            <person name="Drepper T."/>
            <person name="Gerdts G."/>
            <person name="Hahnke S."/>
            <person name="Han C."/>
            <person name="Jahn D."/>
            <person name="Kalhoefer D."/>
            <person name="Kiss H."/>
            <person name="Klenk H.P."/>
            <person name="Kyrpides N."/>
            <person name="Liebl W."/>
            <person name="Liesegang H."/>
            <person name="Meincke L."/>
            <person name="Pati A."/>
            <person name="Petersen J."/>
            <person name="Piekarski T."/>
            <person name="Pommerenke C."/>
            <person name="Pradella S."/>
            <person name="Pukall R."/>
            <person name="Rabus R."/>
            <person name="Stackebrandt E."/>
            <person name="Thole S."/>
            <person name="Thompson L."/>
            <person name="Tielen P."/>
            <person name="Tomasch J."/>
            <person name="von Jan M."/>
            <person name="Wanphrut N."/>
            <person name="Wichels A."/>
            <person name="Zech H."/>
            <person name="Simon M."/>
        </authorList>
    </citation>
    <scope>NUCLEOTIDE SEQUENCE [LARGE SCALE GENOMIC DNA]</scope>
    <source>
        <strain evidence="3">DSM 16493 / NCIMB 14021 / DFL 12</strain>
    </source>
</reference>
<accession>A8LJ53</accession>
<dbReference type="Proteomes" id="UP000006833">
    <property type="component" value="Chromosome"/>
</dbReference>
<proteinExistence type="predicted"/>
<dbReference type="PANTHER" id="PTHR45655">
    <property type="entry name" value="GUANYLATE CYCLASE SOLUBLE SUBUNIT BETA-2"/>
    <property type="match status" value="1"/>
</dbReference>
<dbReference type="Pfam" id="PF07700">
    <property type="entry name" value="HNOB"/>
    <property type="match status" value="1"/>
</dbReference>
<organism evidence="2 3">
    <name type="scientific">Dinoroseobacter shibae (strain DSM 16493 / NCIMB 14021 / DFL 12)</name>
    <dbReference type="NCBI Taxonomy" id="398580"/>
    <lineage>
        <taxon>Bacteria</taxon>
        <taxon>Pseudomonadati</taxon>
        <taxon>Pseudomonadota</taxon>
        <taxon>Alphaproteobacteria</taxon>
        <taxon>Rhodobacterales</taxon>
        <taxon>Roseobacteraceae</taxon>
        <taxon>Dinoroseobacter</taxon>
    </lineage>
</organism>
<dbReference type="KEGG" id="dsh:Dshi_2815"/>
<dbReference type="HOGENOM" id="CLU_079260_0_1_5"/>
<sequence length="194" mass="21520">MHGLINKSLELFVRETYGAETWSQIAMRAEIPDNRFESMLMYPDALTDRTLAVCLEVLEKESSGFLEDLGTFLVSHPSVPGVRRLLRFNGATFHDFVDGLDDLHDRARLAVPDLDLPVFEVAPQGRNAFEVRCIWHRDFALPVITGVLRAMADDYGVLAFLAPSDEGAPPGLSVTLLDKEFSPGREFSLGALPT</sequence>
<evidence type="ECO:0000259" key="1">
    <source>
        <dbReference type="Pfam" id="PF07700"/>
    </source>
</evidence>
<dbReference type="GO" id="GO:0020037">
    <property type="term" value="F:heme binding"/>
    <property type="evidence" value="ECO:0007669"/>
    <property type="project" value="InterPro"/>
</dbReference>
<dbReference type="InterPro" id="IPR011644">
    <property type="entry name" value="Heme_NO-bd"/>
</dbReference>
<dbReference type="EMBL" id="CP000830">
    <property type="protein sequence ID" value="ABV94548.1"/>
    <property type="molecule type" value="Genomic_DNA"/>
</dbReference>
<dbReference type="Gene3D" id="3.90.1520.10">
    <property type="entry name" value="H-NOX domain"/>
    <property type="match status" value="1"/>
</dbReference>
<protein>
    <recommendedName>
        <fullName evidence="1">Heme NO-binding domain-containing protein</fullName>
    </recommendedName>
</protein>
<dbReference type="InterPro" id="IPR024096">
    <property type="entry name" value="NO_sig/Golgi_transp_ligand-bd"/>
</dbReference>
<dbReference type="STRING" id="398580.Dshi_2815"/>
<dbReference type="eggNOG" id="COG1060">
    <property type="taxonomic scope" value="Bacteria"/>
</dbReference>
<keyword evidence="3" id="KW-1185">Reference proteome</keyword>
<evidence type="ECO:0000313" key="3">
    <source>
        <dbReference type="Proteomes" id="UP000006833"/>
    </source>
</evidence>
<feature type="domain" description="Heme NO-binding" evidence="1">
    <location>
        <begin position="2"/>
        <end position="155"/>
    </location>
</feature>
<gene>
    <name evidence="2" type="ordered locus">Dshi_2815</name>
</gene>
<name>A8LJ53_DINSH</name>
<dbReference type="InterPro" id="IPR038158">
    <property type="entry name" value="H-NOX_domain_sf"/>
</dbReference>
<evidence type="ECO:0000313" key="2">
    <source>
        <dbReference type="EMBL" id="ABV94548.1"/>
    </source>
</evidence>